<dbReference type="SMART" id="SM00448">
    <property type="entry name" value="REC"/>
    <property type="match status" value="1"/>
</dbReference>
<dbReference type="NCBIfam" id="TIGR00254">
    <property type="entry name" value="GGDEF"/>
    <property type="match status" value="1"/>
</dbReference>
<keyword evidence="2" id="KW-0175">Coiled coil</keyword>
<dbReference type="SUPFAM" id="SSF52172">
    <property type="entry name" value="CheY-like"/>
    <property type="match status" value="1"/>
</dbReference>
<evidence type="ECO:0000313" key="7">
    <source>
        <dbReference type="Proteomes" id="UP000613266"/>
    </source>
</evidence>
<dbReference type="InterPro" id="IPR050706">
    <property type="entry name" value="Cyclic-di-GMP_PDE-like"/>
</dbReference>
<dbReference type="SMART" id="SM00052">
    <property type="entry name" value="EAL"/>
    <property type="match status" value="1"/>
</dbReference>
<dbReference type="RefSeq" id="WP_198110110.1">
    <property type="nucleotide sequence ID" value="NZ_JAEDAK010000003.1"/>
</dbReference>
<keyword evidence="7" id="KW-1185">Reference proteome</keyword>
<dbReference type="InterPro" id="IPR029787">
    <property type="entry name" value="Nucleotide_cyclase"/>
</dbReference>
<dbReference type="PANTHER" id="PTHR33121:SF23">
    <property type="entry name" value="CYCLIC DI-GMP PHOSPHODIESTERASE PDEB"/>
    <property type="match status" value="1"/>
</dbReference>
<dbReference type="AlphaFoldDB" id="A0A931NDB6"/>
<dbReference type="Gene3D" id="3.40.50.2300">
    <property type="match status" value="1"/>
</dbReference>
<dbReference type="GO" id="GO:0071111">
    <property type="term" value="F:cyclic-guanylate-specific phosphodiesterase activity"/>
    <property type="evidence" value="ECO:0007669"/>
    <property type="project" value="InterPro"/>
</dbReference>
<dbReference type="InterPro" id="IPR001789">
    <property type="entry name" value="Sig_transdc_resp-reg_receiver"/>
</dbReference>
<organism evidence="6 7">
    <name type="scientific">Inhella proteolytica</name>
    <dbReference type="NCBI Taxonomy" id="2795029"/>
    <lineage>
        <taxon>Bacteria</taxon>
        <taxon>Pseudomonadati</taxon>
        <taxon>Pseudomonadota</taxon>
        <taxon>Betaproteobacteria</taxon>
        <taxon>Burkholderiales</taxon>
        <taxon>Sphaerotilaceae</taxon>
        <taxon>Inhella</taxon>
    </lineage>
</organism>
<evidence type="ECO:0000256" key="2">
    <source>
        <dbReference type="SAM" id="Coils"/>
    </source>
</evidence>
<dbReference type="SMART" id="SM00267">
    <property type="entry name" value="GGDEF"/>
    <property type="match status" value="1"/>
</dbReference>
<protein>
    <submittedName>
        <fullName evidence="6">EAL domain-containing protein</fullName>
    </submittedName>
</protein>
<dbReference type="InterPro" id="IPR011006">
    <property type="entry name" value="CheY-like_superfamily"/>
</dbReference>
<dbReference type="PROSITE" id="PS50883">
    <property type="entry name" value="EAL"/>
    <property type="match status" value="1"/>
</dbReference>
<dbReference type="InterPro" id="IPR035919">
    <property type="entry name" value="EAL_sf"/>
</dbReference>
<dbReference type="Pfam" id="PF00072">
    <property type="entry name" value="Response_reg"/>
    <property type="match status" value="1"/>
</dbReference>
<evidence type="ECO:0000259" key="5">
    <source>
        <dbReference type="PROSITE" id="PS50887"/>
    </source>
</evidence>
<accession>A0A931NDB6</accession>
<evidence type="ECO:0000259" key="3">
    <source>
        <dbReference type="PROSITE" id="PS50110"/>
    </source>
</evidence>
<dbReference type="GO" id="GO:0000160">
    <property type="term" value="P:phosphorelay signal transduction system"/>
    <property type="evidence" value="ECO:0007669"/>
    <property type="project" value="InterPro"/>
</dbReference>
<dbReference type="InterPro" id="IPR043128">
    <property type="entry name" value="Rev_trsase/Diguanyl_cyclase"/>
</dbReference>
<dbReference type="Gene3D" id="3.20.20.450">
    <property type="entry name" value="EAL domain"/>
    <property type="match status" value="1"/>
</dbReference>
<dbReference type="Gene3D" id="3.30.70.270">
    <property type="match status" value="1"/>
</dbReference>
<reference evidence="6" key="1">
    <citation type="submission" date="2020-12" db="EMBL/GenBank/DDBJ databases">
        <title>The genome sequence of Inhella sp. 1Y17.</title>
        <authorList>
            <person name="Liu Y."/>
        </authorList>
    </citation>
    <scope>NUCLEOTIDE SEQUENCE</scope>
    <source>
        <strain evidence="6">1Y17</strain>
    </source>
</reference>
<dbReference type="SUPFAM" id="SSF141868">
    <property type="entry name" value="EAL domain-like"/>
    <property type="match status" value="1"/>
</dbReference>
<dbReference type="CDD" id="cd01949">
    <property type="entry name" value="GGDEF"/>
    <property type="match status" value="1"/>
</dbReference>
<name>A0A931NDB6_9BURK</name>
<feature type="coiled-coil region" evidence="2">
    <location>
        <begin position="118"/>
        <end position="166"/>
    </location>
</feature>
<dbReference type="InterPro" id="IPR000160">
    <property type="entry name" value="GGDEF_dom"/>
</dbReference>
<dbReference type="EMBL" id="JAEDAK010000003">
    <property type="protein sequence ID" value="MBH9576497.1"/>
    <property type="molecule type" value="Genomic_DNA"/>
</dbReference>
<feature type="domain" description="Response regulatory" evidence="3">
    <location>
        <begin position="5"/>
        <end position="119"/>
    </location>
</feature>
<proteinExistence type="predicted"/>
<dbReference type="PANTHER" id="PTHR33121">
    <property type="entry name" value="CYCLIC DI-GMP PHOSPHODIESTERASE PDEF"/>
    <property type="match status" value="1"/>
</dbReference>
<dbReference type="Pfam" id="PF00990">
    <property type="entry name" value="GGDEF"/>
    <property type="match status" value="1"/>
</dbReference>
<feature type="modified residue" description="4-aspartylphosphate" evidence="1">
    <location>
        <position position="54"/>
    </location>
</feature>
<feature type="domain" description="EAL" evidence="4">
    <location>
        <begin position="343"/>
        <end position="599"/>
    </location>
</feature>
<dbReference type="SUPFAM" id="SSF55073">
    <property type="entry name" value="Nucleotide cyclase"/>
    <property type="match status" value="1"/>
</dbReference>
<dbReference type="PROSITE" id="PS50110">
    <property type="entry name" value="RESPONSE_REGULATORY"/>
    <property type="match status" value="1"/>
</dbReference>
<feature type="domain" description="GGDEF" evidence="5">
    <location>
        <begin position="201"/>
        <end position="333"/>
    </location>
</feature>
<dbReference type="CDD" id="cd01948">
    <property type="entry name" value="EAL"/>
    <property type="match status" value="1"/>
</dbReference>
<evidence type="ECO:0000313" key="6">
    <source>
        <dbReference type="EMBL" id="MBH9576497.1"/>
    </source>
</evidence>
<dbReference type="InterPro" id="IPR001633">
    <property type="entry name" value="EAL_dom"/>
</dbReference>
<sequence>MSKAKLLIVDDTPENIDLLVSILAGAELDILAANSGERALELVPRTQPDLVLLDVMMPGIDGFETCRRLRALPGGQDLPVIFVTARAEDTSQGFAAGGVDYIAKPVRADEVRARVHHHLEKRRLLRDLQQLNAQLETRVRERTQELVQANRQLREEINERRFMQDRLSYLATHDFVTRLYNRDALETHVQSLLGQASRGDDSACIVLVELARFSIVNDACGYIAGDELLRQVADLLAALAAGDDFIARLGGDRFAIICPRSTDTVLALGQRIKRAFEGFVFYWDGRPYSVDARVAVVPIGTEYYSFEQVMAKADEASYLARREGGPGVRLHQPSPREADPREAVNWAYRLLDALKSDHFRVFYQRIVPLQDGLPNGLRFETLIRLWDPEQQRVISPAAFIGPAERYQIIDQVDRWMLRAVLGQLAALPAELLQRVELVSINLSAYSLRDAGLADYILGLLADHPCAPSKLCFEITETEAIVNLEVAQAFMHRLKAAGLRFSLDDFGTGFASFAYLKRLPFDSLKIDGAFVRDMDHDEANATMVRSMVQMAQALGLPVVAEFVESARIAAALRELGVQYAQGYHFHQPEGLSEAALRSAV</sequence>
<gene>
    <name evidence="6" type="ORF">I7X39_06240</name>
</gene>
<dbReference type="Pfam" id="PF00563">
    <property type="entry name" value="EAL"/>
    <property type="match status" value="1"/>
</dbReference>
<comment type="caution">
    <text evidence="6">The sequence shown here is derived from an EMBL/GenBank/DDBJ whole genome shotgun (WGS) entry which is preliminary data.</text>
</comment>
<evidence type="ECO:0000256" key="1">
    <source>
        <dbReference type="PROSITE-ProRule" id="PRU00169"/>
    </source>
</evidence>
<dbReference type="Proteomes" id="UP000613266">
    <property type="component" value="Unassembled WGS sequence"/>
</dbReference>
<evidence type="ECO:0000259" key="4">
    <source>
        <dbReference type="PROSITE" id="PS50883"/>
    </source>
</evidence>
<keyword evidence="1" id="KW-0597">Phosphoprotein</keyword>
<dbReference type="PROSITE" id="PS50887">
    <property type="entry name" value="GGDEF"/>
    <property type="match status" value="1"/>
</dbReference>